<dbReference type="InterPro" id="IPR003838">
    <property type="entry name" value="ABC3_permease_C"/>
</dbReference>
<feature type="transmembrane region" description="Helical" evidence="6">
    <location>
        <begin position="254"/>
        <end position="278"/>
    </location>
</feature>
<feature type="transmembrane region" description="Helical" evidence="6">
    <location>
        <begin position="350"/>
        <end position="372"/>
    </location>
</feature>
<feature type="transmembrane region" description="Helical" evidence="6">
    <location>
        <begin position="645"/>
        <end position="669"/>
    </location>
</feature>
<accession>A0ABY8VHT9</accession>
<evidence type="ECO:0000256" key="5">
    <source>
        <dbReference type="ARBA" id="ARBA00023136"/>
    </source>
</evidence>
<feature type="transmembrane region" description="Helical" evidence="6">
    <location>
        <begin position="310"/>
        <end position="330"/>
    </location>
</feature>
<keyword evidence="3 6" id="KW-0812">Transmembrane</keyword>
<evidence type="ECO:0000313" key="8">
    <source>
        <dbReference type="EMBL" id="WIM67789.1"/>
    </source>
</evidence>
<organism evidence="8 9">
    <name type="scientific">Corynebacterium breve</name>
    <dbReference type="NCBI Taxonomy" id="3049799"/>
    <lineage>
        <taxon>Bacteria</taxon>
        <taxon>Bacillati</taxon>
        <taxon>Actinomycetota</taxon>
        <taxon>Actinomycetes</taxon>
        <taxon>Mycobacteriales</taxon>
        <taxon>Corynebacteriaceae</taxon>
        <taxon>Corynebacterium</taxon>
    </lineage>
</organism>
<gene>
    <name evidence="8" type="ORF">QP027_12075</name>
</gene>
<keyword evidence="5 6" id="KW-0472">Membrane</keyword>
<evidence type="ECO:0000256" key="4">
    <source>
        <dbReference type="ARBA" id="ARBA00022989"/>
    </source>
</evidence>
<dbReference type="EMBL" id="CP126969">
    <property type="protein sequence ID" value="WIM67789.1"/>
    <property type="molecule type" value="Genomic_DNA"/>
</dbReference>
<sequence>MKGLNSRYLMGDLKAHKGVAIALAVLLTLCAALMAIGAGTLERLSGAVEAMNENTKPPHYLQMHYGEYDVAALEEFAAGRDDIDQWLIEEMVGFDSNLISFTGGDFSSSVIDNLFVAQNEEFDFLVDTRNEQPADPQPGEVFIPMAYHGQFPIDVGDTLDVAGEQFTVAGFVRDGQMVSSMAGSTRFLVHESALDQLAEAGGQPEIIVEFRVPDPAKDVATLQSAYEGNEQLPRNGQAITHALLKLISMLSSGVVAFAFIFASLILMAIALLAVRFVIGGTLEDQIHQVGVLKAIGLSHRHISQLFLMRYVALTAIGCVLGGIIGFATLGPLTRGFTESFGASPVSAWTVIMPLIALFVVAALVIGLCWLMLRRLRKVEVVTALVHGQSKYRPPRKAIPLRHAEGGALNWRLATIDLIKERGQWALLPVVFFLAVTLILLPATLQSTFGNPQVSGYMGVEEADVSIYSPNTSDAADSQLAYDAILAGLRDDPKVAGVEPFATVLYSIPGEKGWDTLPVDVGDHSNTTIKFTDGHAPQPGELALSLLNADKYQVQVGDQLELRSADDSVNTYPVVGIYQDITGGGFTAMLNDDAPANAQRWSILVNLRDPADSALLASQIESDYADMNVVRFEDFAAQTLSFATAAFGWATMIAWIAAIATVALITFLFLNVRIAKERRRMGLLNVLGFSTDELTGQVFIKALGLALLGIVLGILFMVTLGPAMVSGALAISGVGMQQIALFPTPWLNYLVVPLSLLLTGALGVALSTQPIRHLSPSSWLRA</sequence>
<dbReference type="Pfam" id="PF02687">
    <property type="entry name" value="FtsX"/>
    <property type="match status" value="2"/>
</dbReference>
<evidence type="ECO:0000256" key="6">
    <source>
        <dbReference type="SAM" id="Phobius"/>
    </source>
</evidence>
<evidence type="ECO:0000256" key="2">
    <source>
        <dbReference type="ARBA" id="ARBA00022475"/>
    </source>
</evidence>
<feature type="transmembrane region" description="Helical" evidence="6">
    <location>
        <begin position="704"/>
        <end position="733"/>
    </location>
</feature>
<evidence type="ECO:0000256" key="1">
    <source>
        <dbReference type="ARBA" id="ARBA00004651"/>
    </source>
</evidence>
<dbReference type="Proteomes" id="UP001225598">
    <property type="component" value="Chromosome"/>
</dbReference>
<dbReference type="PANTHER" id="PTHR30287">
    <property type="entry name" value="MEMBRANE COMPONENT OF PREDICTED ABC SUPERFAMILY METABOLITE UPTAKE TRANSPORTER"/>
    <property type="match status" value="1"/>
</dbReference>
<proteinExistence type="predicted"/>
<feature type="domain" description="ABC3 transporter permease C-terminal" evidence="7">
    <location>
        <begin position="653"/>
        <end position="775"/>
    </location>
</feature>
<keyword evidence="9" id="KW-1185">Reference proteome</keyword>
<evidence type="ECO:0000259" key="7">
    <source>
        <dbReference type="Pfam" id="PF02687"/>
    </source>
</evidence>
<keyword evidence="4 6" id="KW-1133">Transmembrane helix</keyword>
<dbReference type="PANTHER" id="PTHR30287:SF2">
    <property type="entry name" value="BLL1001 PROTEIN"/>
    <property type="match status" value="1"/>
</dbReference>
<keyword evidence="2" id="KW-1003">Cell membrane</keyword>
<evidence type="ECO:0000313" key="9">
    <source>
        <dbReference type="Proteomes" id="UP001225598"/>
    </source>
</evidence>
<feature type="transmembrane region" description="Helical" evidence="6">
    <location>
        <begin position="424"/>
        <end position="444"/>
    </location>
</feature>
<dbReference type="InterPro" id="IPR038766">
    <property type="entry name" value="Membrane_comp_ABC_pdt"/>
</dbReference>
<feature type="domain" description="ABC3 transporter permease C-terminal" evidence="7">
    <location>
        <begin position="260"/>
        <end position="365"/>
    </location>
</feature>
<comment type="subcellular location">
    <subcellularLocation>
        <location evidence="1">Cell membrane</location>
        <topology evidence="1">Multi-pass membrane protein</topology>
    </subcellularLocation>
</comment>
<evidence type="ECO:0000256" key="3">
    <source>
        <dbReference type="ARBA" id="ARBA00022692"/>
    </source>
</evidence>
<protein>
    <submittedName>
        <fullName evidence="8">FtsX-like permease family protein</fullName>
    </submittedName>
</protein>
<dbReference type="RefSeq" id="WP_284825114.1">
    <property type="nucleotide sequence ID" value="NZ_CP126969.1"/>
</dbReference>
<reference evidence="8 9" key="1">
    <citation type="submission" date="2023-05" db="EMBL/GenBank/DDBJ databases">
        <title>Corynebacterium suedekumii sp. nov. and Corynebacterium breve sp. nov. isolated from raw cow's milk.</title>
        <authorList>
            <person name="Baer M.K."/>
            <person name="Mehl L."/>
            <person name="Hellmuth R."/>
            <person name="Marke G."/>
            <person name="Lipski A."/>
        </authorList>
    </citation>
    <scope>NUCLEOTIDE SEQUENCE [LARGE SCALE GENOMIC DNA]</scope>
    <source>
        <strain evidence="8 9">R4</strain>
    </source>
</reference>
<name>A0ABY8VHT9_9CORY</name>
<feature type="transmembrane region" description="Helical" evidence="6">
    <location>
        <begin position="745"/>
        <end position="765"/>
    </location>
</feature>